<evidence type="ECO:0000256" key="4">
    <source>
        <dbReference type="ARBA" id="ARBA00012869"/>
    </source>
</evidence>
<sequence>MFNNKLLKLFSNSCGISRRFSVFNPTTNSTTRLRQFLIITVGGGTAAYVSYKTYGVAYTKAASNKFMADPITDQKTLNSNRNDMKARMELFIMKVQADFCRALEAEEEGGAVFKVDRWTRKEGGGGITCVLQDGEVFEKAGVNISVVSGTLSPQAVAQMRSRGKKLQEGELPFFAAGVSSVIHPRNPMVPTIHFNYRYFEIQEDDGSIQWWFGGGTDLTPYYLNEEDSKHFHKTLKEACDKHNKGYYPKFKKWCDDYFHVAHRGERRGVGGIFFDDLDTPTQEQAFRFVSSCAEAVIPSYLPLVQKHKKDAYGYHERQWQLLRRGRYVEFNLIYDRGTKFGLYTPGARYESILMSLPLTARWEYMHAPQPGSKEAKLTEVLRNPRDWLGLEGEAH</sequence>
<accession>A0AAN9V9U4</accession>
<gene>
    <name evidence="8" type="ORF">R5R35_013602</name>
</gene>
<dbReference type="InterPro" id="IPR018375">
    <property type="entry name" value="Coprogen_oxidase_CS"/>
</dbReference>
<comment type="caution">
    <text evidence="8">The sequence shown here is derived from an EMBL/GenBank/DDBJ whole genome shotgun (WGS) entry which is preliminary data.</text>
</comment>
<dbReference type="NCBIfam" id="NF003727">
    <property type="entry name" value="PRK05330.1"/>
    <property type="match status" value="1"/>
</dbReference>
<protein>
    <recommendedName>
        <fullName evidence="4">coproporphyrinogen oxidase</fullName>
        <ecNumber evidence="4">1.3.3.3</ecNumber>
    </recommendedName>
</protein>
<keyword evidence="7" id="KW-0627">Porphyrin biosynthesis</keyword>
<dbReference type="GO" id="GO:0005737">
    <property type="term" value="C:cytoplasm"/>
    <property type="evidence" value="ECO:0007669"/>
    <property type="project" value="TreeGrafter"/>
</dbReference>
<comment type="subunit">
    <text evidence="3">Homodimer.</text>
</comment>
<evidence type="ECO:0000256" key="1">
    <source>
        <dbReference type="ARBA" id="ARBA00005168"/>
    </source>
</evidence>
<dbReference type="PANTHER" id="PTHR10755:SF0">
    <property type="entry name" value="OXYGEN-DEPENDENT COPROPORPHYRINOGEN-III OXIDASE, MITOCHONDRIAL"/>
    <property type="match status" value="1"/>
</dbReference>
<dbReference type="InterPro" id="IPR001260">
    <property type="entry name" value="Coprogen_oxidase_aer"/>
</dbReference>
<dbReference type="GO" id="GO:0004109">
    <property type="term" value="F:coproporphyrinogen oxidase activity"/>
    <property type="evidence" value="ECO:0007669"/>
    <property type="project" value="UniProtKB-EC"/>
</dbReference>
<keyword evidence="6" id="KW-0350">Heme biosynthesis</keyword>
<dbReference type="EC" id="1.3.3.3" evidence="4"/>
<evidence type="ECO:0000256" key="6">
    <source>
        <dbReference type="ARBA" id="ARBA00023133"/>
    </source>
</evidence>
<dbReference type="Pfam" id="PF01218">
    <property type="entry name" value="Coprogen_oxidas"/>
    <property type="match status" value="1"/>
</dbReference>
<dbReference type="PRINTS" id="PR00073">
    <property type="entry name" value="COPRGNOXDASE"/>
</dbReference>
<proteinExistence type="inferred from homology"/>
<dbReference type="SUPFAM" id="SSF102886">
    <property type="entry name" value="Coproporphyrinogen III oxidase"/>
    <property type="match status" value="1"/>
</dbReference>
<dbReference type="PANTHER" id="PTHR10755">
    <property type="entry name" value="COPROPORPHYRINOGEN III OXIDASE, MITOCHONDRIAL"/>
    <property type="match status" value="1"/>
</dbReference>
<evidence type="ECO:0000256" key="5">
    <source>
        <dbReference type="ARBA" id="ARBA00023002"/>
    </source>
</evidence>
<dbReference type="FunFam" id="3.40.1500.10:FF:000002">
    <property type="entry name" value="oxygen-dependent coproporphyrinogen-III oxidase, mitochondrial"/>
    <property type="match status" value="1"/>
</dbReference>
<evidence type="ECO:0000256" key="3">
    <source>
        <dbReference type="ARBA" id="ARBA00011738"/>
    </source>
</evidence>
<comment type="pathway">
    <text evidence="1">Porphyrin-containing compound metabolism; protoporphyrin-IX biosynthesis; protoporphyrinogen-IX from coproporphyrinogen-III (O2 route): step 1/1.</text>
</comment>
<dbReference type="PIRSF" id="PIRSF000166">
    <property type="entry name" value="Coproporphyri_ox"/>
    <property type="match status" value="1"/>
</dbReference>
<evidence type="ECO:0000313" key="8">
    <source>
        <dbReference type="EMBL" id="KAK7794269.1"/>
    </source>
</evidence>
<dbReference type="GO" id="GO:0006782">
    <property type="term" value="P:protoporphyrinogen IX biosynthetic process"/>
    <property type="evidence" value="ECO:0007669"/>
    <property type="project" value="TreeGrafter"/>
</dbReference>
<evidence type="ECO:0000313" key="9">
    <source>
        <dbReference type="Proteomes" id="UP001378592"/>
    </source>
</evidence>
<name>A0AAN9V9U4_9ORTH</name>
<reference evidence="8 9" key="1">
    <citation type="submission" date="2024-03" db="EMBL/GenBank/DDBJ databases">
        <title>The genome assembly and annotation of the cricket Gryllus longicercus Weissman &amp; Gray.</title>
        <authorList>
            <person name="Szrajer S."/>
            <person name="Gray D."/>
            <person name="Ylla G."/>
        </authorList>
    </citation>
    <scope>NUCLEOTIDE SEQUENCE [LARGE SCALE GENOMIC DNA]</scope>
    <source>
        <strain evidence="8">DAG 2021-001</strain>
        <tissue evidence="8">Whole body minus gut</tissue>
    </source>
</reference>
<evidence type="ECO:0000256" key="2">
    <source>
        <dbReference type="ARBA" id="ARBA00010644"/>
    </source>
</evidence>
<dbReference type="EMBL" id="JAZDUA010000340">
    <property type="protein sequence ID" value="KAK7794269.1"/>
    <property type="molecule type" value="Genomic_DNA"/>
</dbReference>
<keyword evidence="5" id="KW-0560">Oxidoreductase</keyword>
<organism evidence="8 9">
    <name type="scientific">Gryllus longicercus</name>
    <dbReference type="NCBI Taxonomy" id="2509291"/>
    <lineage>
        <taxon>Eukaryota</taxon>
        <taxon>Metazoa</taxon>
        <taxon>Ecdysozoa</taxon>
        <taxon>Arthropoda</taxon>
        <taxon>Hexapoda</taxon>
        <taxon>Insecta</taxon>
        <taxon>Pterygota</taxon>
        <taxon>Neoptera</taxon>
        <taxon>Polyneoptera</taxon>
        <taxon>Orthoptera</taxon>
        <taxon>Ensifera</taxon>
        <taxon>Gryllidea</taxon>
        <taxon>Grylloidea</taxon>
        <taxon>Gryllidae</taxon>
        <taxon>Gryllinae</taxon>
        <taxon>Gryllus</taxon>
    </lineage>
</organism>
<dbReference type="InterPro" id="IPR036406">
    <property type="entry name" value="Coprogen_oxidase_aer_sf"/>
</dbReference>
<evidence type="ECO:0000256" key="7">
    <source>
        <dbReference type="ARBA" id="ARBA00023244"/>
    </source>
</evidence>
<dbReference type="Proteomes" id="UP001378592">
    <property type="component" value="Unassembled WGS sequence"/>
</dbReference>
<keyword evidence="9" id="KW-1185">Reference proteome</keyword>
<dbReference type="Gene3D" id="3.40.1500.10">
    <property type="entry name" value="Coproporphyrinogen III oxidase, aerobic"/>
    <property type="match status" value="1"/>
</dbReference>
<dbReference type="PROSITE" id="PS01021">
    <property type="entry name" value="COPROGEN_OXIDASE"/>
    <property type="match status" value="1"/>
</dbReference>
<dbReference type="AlphaFoldDB" id="A0AAN9V9U4"/>
<comment type="similarity">
    <text evidence="2">Belongs to the aerobic coproporphyrinogen-III oxidase family.</text>
</comment>